<evidence type="ECO:0000313" key="1">
    <source>
        <dbReference type="EMBL" id="CAH2002729.1"/>
    </source>
</evidence>
<dbReference type="EMBL" id="CAKOFQ010007508">
    <property type="protein sequence ID" value="CAH2002729.1"/>
    <property type="molecule type" value="Genomic_DNA"/>
</dbReference>
<organism evidence="1 2">
    <name type="scientific">Acanthoscelides obtectus</name>
    <name type="common">Bean weevil</name>
    <name type="synonym">Bruchus obtectus</name>
    <dbReference type="NCBI Taxonomy" id="200917"/>
    <lineage>
        <taxon>Eukaryota</taxon>
        <taxon>Metazoa</taxon>
        <taxon>Ecdysozoa</taxon>
        <taxon>Arthropoda</taxon>
        <taxon>Hexapoda</taxon>
        <taxon>Insecta</taxon>
        <taxon>Pterygota</taxon>
        <taxon>Neoptera</taxon>
        <taxon>Endopterygota</taxon>
        <taxon>Coleoptera</taxon>
        <taxon>Polyphaga</taxon>
        <taxon>Cucujiformia</taxon>
        <taxon>Chrysomeloidea</taxon>
        <taxon>Chrysomelidae</taxon>
        <taxon>Bruchinae</taxon>
        <taxon>Bruchini</taxon>
        <taxon>Acanthoscelides</taxon>
    </lineage>
</organism>
<reference evidence="1" key="1">
    <citation type="submission" date="2022-03" db="EMBL/GenBank/DDBJ databases">
        <authorList>
            <person name="Sayadi A."/>
        </authorList>
    </citation>
    <scope>NUCLEOTIDE SEQUENCE</scope>
</reference>
<evidence type="ECO:0000313" key="2">
    <source>
        <dbReference type="Proteomes" id="UP001152888"/>
    </source>
</evidence>
<protein>
    <submittedName>
        <fullName evidence="1">Uncharacterized protein</fullName>
    </submittedName>
</protein>
<dbReference type="Proteomes" id="UP001152888">
    <property type="component" value="Unassembled WGS sequence"/>
</dbReference>
<proteinExistence type="predicted"/>
<sequence>MFSRTKYNFHSVHIQQAQLKNN</sequence>
<name>A0A9P0LZ84_ACAOB</name>
<keyword evidence="2" id="KW-1185">Reference proteome</keyword>
<dbReference type="AlphaFoldDB" id="A0A9P0LZ84"/>
<comment type="caution">
    <text evidence="1">The sequence shown here is derived from an EMBL/GenBank/DDBJ whole genome shotgun (WGS) entry which is preliminary data.</text>
</comment>
<accession>A0A9P0LZ84</accession>
<gene>
    <name evidence="1" type="ORF">ACAOBT_LOCUS26950</name>
</gene>